<keyword evidence="6" id="KW-0862">Zinc</keyword>
<evidence type="ECO:0000313" key="11">
    <source>
        <dbReference type="Proteomes" id="UP001596405"/>
    </source>
</evidence>
<evidence type="ECO:0000259" key="8">
    <source>
        <dbReference type="Pfam" id="PF01431"/>
    </source>
</evidence>
<dbReference type="EMBL" id="JBHSYQ010000003">
    <property type="protein sequence ID" value="MFC6997837.1"/>
    <property type="molecule type" value="Genomic_DNA"/>
</dbReference>
<comment type="similarity">
    <text evidence="2">Belongs to the peptidase M13 family.</text>
</comment>
<evidence type="ECO:0000256" key="1">
    <source>
        <dbReference type="ARBA" id="ARBA00001947"/>
    </source>
</evidence>
<dbReference type="Pfam" id="PF05649">
    <property type="entry name" value="Peptidase_M13_N"/>
    <property type="match status" value="1"/>
</dbReference>
<reference evidence="11" key="1">
    <citation type="journal article" date="2019" name="Int. J. Syst. Evol. Microbiol.">
        <title>The Global Catalogue of Microorganisms (GCM) 10K type strain sequencing project: providing services to taxonomists for standard genome sequencing and annotation.</title>
        <authorList>
            <consortium name="The Broad Institute Genomics Platform"/>
            <consortium name="The Broad Institute Genome Sequencing Center for Infectious Disease"/>
            <person name="Wu L."/>
            <person name="Ma J."/>
        </authorList>
    </citation>
    <scope>NUCLEOTIDE SEQUENCE [LARGE SCALE GENOMIC DNA]</scope>
    <source>
        <strain evidence="11">CGMCC 4.7393</strain>
    </source>
</reference>
<dbReference type="Gene3D" id="3.40.390.10">
    <property type="entry name" value="Collagenase (Catalytic Domain)"/>
    <property type="match status" value="1"/>
</dbReference>
<dbReference type="PANTHER" id="PTHR11733:SF167">
    <property type="entry name" value="FI17812P1-RELATED"/>
    <property type="match status" value="1"/>
</dbReference>
<dbReference type="PROSITE" id="PS51257">
    <property type="entry name" value="PROKAR_LIPOPROTEIN"/>
    <property type="match status" value="1"/>
</dbReference>
<keyword evidence="4" id="KW-0479">Metal-binding</keyword>
<accession>A0ABW2DIV9</accession>
<dbReference type="InterPro" id="IPR018497">
    <property type="entry name" value="Peptidase_M13_C"/>
</dbReference>
<evidence type="ECO:0000256" key="7">
    <source>
        <dbReference type="ARBA" id="ARBA00023049"/>
    </source>
</evidence>
<dbReference type="InterPro" id="IPR008753">
    <property type="entry name" value="Peptidase_M13_N"/>
</dbReference>
<dbReference type="Gene3D" id="1.10.1380.10">
    <property type="entry name" value="Neutral endopeptidase , domain2"/>
    <property type="match status" value="1"/>
</dbReference>
<keyword evidence="11" id="KW-1185">Reference proteome</keyword>
<dbReference type="CDD" id="cd08662">
    <property type="entry name" value="M13"/>
    <property type="match status" value="1"/>
</dbReference>
<evidence type="ECO:0000313" key="10">
    <source>
        <dbReference type="EMBL" id="MFC6997837.1"/>
    </source>
</evidence>
<dbReference type="RefSeq" id="WP_066618363.1">
    <property type="nucleotide sequence ID" value="NZ_JBHSYQ010000003.1"/>
</dbReference>
<evidence type="ECO:0000256" key="3">
    <source>
        <dbReference type="ARBA" id="ARBA00022670"/>
    </source>
</evidence>
<feature type="domain" description="Peptidase M13 C-terminal" evidence="8">
    <location>
        <begin position="491"/>
        <end position="691"/>
    </location>
</feature>
<proteinExistence type="inferred from homology"/>
<dbReference type="PRINTS" id="PR00786">
    <property type="entry name" value="NEPRILYSIN"/>
</dbReference>
<keyword evidence="5" id="KW-0378">Hydrolase</keyword>
<organism evidence="10 11">
    <name type="scientific">Rufibacter roseus</name>
    <dbReference type="NCBI Taxonomy" id="1567108"/>
    <lineage>
        <taxon>Bacteria</taxon>
        <taxon>Pseudomonadati</taxon>
        <taxon>Bacteroidota</taxon>
        <taxon>Cytophagia</taxon>
        <taxon>Cytophagales</taxon>
        <taxon>Hymenobacteraceae</taxon>
        <taxon>Rufibacter</taxon>
    </lineage>
</organism>
<sequence length="695" mass="77880">MKKSRMTWLANAVAGAMLVGCSQPSVQQTATQTVAASPSEPLVKGVGLDMNNLDRSVSPCEDFNLFANGGWLKNNPVPPSESRWGSFNELRDNNNATLRAVVEAATAQTNAPQGSTTQLVGDFYAAGMDTVAIERSGLTPLKPELELINSVKDRTTLLQTIARQKRIGSAALFSFSVGQDRKNSTQHIATIRQAGLGLPDRDYYLKSDARSQNVKEEYQQHVARMFQLLGDAEAVAKRNAAKVVEMETRLAKASMSRVQQRDPYATYNKMMLSELQKLAPNFNWSTMLRNLNTRAVDELIVAQPEFFKEANAMIASVPVSDWKTYLRWHLVRSYANYLPQAFVQESFNFYSKFLNGTKEMQPRWKRVLGTTDNTIGEALGQAYVDKTFSPEAKAKALEMVNNLRTAFQEHVKNLDWMSEETKQQALTKLNSFAVKIGYPDKWKDYTGLEISRSSYAKNMLSAALWNYNKNVSKLGQPVDRTEWGMTPPTVNAYYSPSMNEIVFPAGILQPPFFDPNADDAVNYGGMGAVIGHELTHGFDDQGSQFDHQGNLRDWWTAEDKAKFKERTDLVDRQYSAFQPLDSVYVNGKLTMGENIADIGGLNIAYTALQKAIANKNVGKIDGFTPAQRFFLAWAQIWRTNATASYLRQQVLTDPHSPAQFRINGPLSNMPQFYEAFGCGPGNKMYRPEAERIHIW</sequence>
<dbReference type="PROSITE" id="PS51885">
    <property type="entry name" value="NEPRILYSIN"/>
    <property type="match status" value="1"/>
</dbReference>
<evidence type="ECO:0000259" key="9">
    <source>
        <dbReference type="Pfam" id="PF05649"/>
    </source>
</evidence>
<comment type="caution">
    <text evidence="10">The sequence shown here is derived from an EMBL/GenBank/DDBJ whole genome shotgun (WGS) entry which is preliminary data.</text>
</comment>
<dbReference type="SUPFAM" id="SSF55486">
    <property type="entry name" value="Metalloproteases ('zincins'), catalytic domain"/>
    <property type="match status" value="1"/>
</dbReference>
<feature type="domain" description="Peptidase M13 N-terminal" evidence="9">
    <location>
        <begin position="59"/>
        <end position="439"/>
    </location>
</feature>
<evidence type="ECO:0000256" key="6">
    <source>
        <dbReference type="ARBA" id="ARBA00022833"/>
    </source>
</evidence>
<comment type="cofactor">
    <cofactor evidence="1">
        <name>Zn(2+)</name>
        <dbReference type="ChEBI" id="CHEBI:29105"/>
    </cofactor>
</comment>
<keyword evidence="3" id="KW-0645">Protease</keyword>
<evidence type="ECO:0000256" key="2">
    <source>
        <dbReference type="ARBA" id="ARBA00007357"/>
    </source>
</evidence>
<evidence type="ECO:0000256" key="4">
    <source>
        <dbReference type="ARBA" id="ARBA00022723"/>
    </source>
</evidence>
<keyword evidence="7" id="KW-0482">Metalloprotease</keyword>
<dbReference type="InterPro" id="IPR042089">
    <property type="entry name" value="Peptidase_M13_dom_2"/>
</dbReference>
<dbReference type="Proteomes" id="UP001596405">
    <property type="component" value="Unassembled WGS sequence"/>
</dbReference>
<evidence type="ECO:0000256" key="5">
    <source>
        <dbReference type="ARBA" id="ARBA00022801"/>
    </source>
</evidence>
<name>A0ABW2DIV9_9BACT</name>
<protein>
    <submittedName>
        <fullName evidence="10">M13 family metallopeptidase</fullName>
    </submittedName>
</protein>
<dbReference type="InterPro" id="IPR000718">
    <property type="entry name" value="Peptidase_M13"/>
</dbReference>
<dbReference type="PANTHER" id="PTHR11733">
    <property type="entry name" value="ZINC METALLOPROTEASE FAMILY M13 NEPRILYSIN-RELATED"/>
    <property type="match status" value="1"/>
</dbReference>
<dbReference type="Pfam" id="PF01431">
    <property type="entry name" value="Peptidase_M13"/>
    <property type="match status" value="1"/>
</dbReference>
<dbReference type="InterPro" id="IPR024079">
    <property type="entry name" value="MetalloPept_cat_dom_sf"/>
</dbReference>
<gene>
    <name evidence="10" type="ORF">ACFQHR_09375</name>
</gene>